<dbReference type="AlphaFoldDB" id="D6GR04"/>
<dbReference type="STRING" id="546269.HMPREF0389_00007"/>
<organism evidence="1 2">
    <name type="scientific">Filifactor alocis (strain ATCC 35896 / CCUG 47790 / D40 B5)</name>
    <name type="common">Fusobacterium alocis</name>
    <dbReference type="NCBI Taxonomy" id="546269"/>
    <lineage>
        <taxon>Bacteria</taxon>
        <taxon>Bacillati</taxon>
        <taxon>Bacillota</taxon>
        <taxon>Clostridia</taxon>
        <taxon>Peptostreptococcales</taxon>
        <taxon>Filifactoraceae</taxon>
        <taxon>Filifactor</taxon>
    </lineage>
</organism>
<dbReference type="KEGG" id="faa:HMPREF0389_00007"/>
<name>D6GR04_FILAD</name>
<dbReference type="PATRIC" id="fig|546269.5.peg.657"/>
<dbReference type="Proteomes" id="UP000007468">
    <property type="component" value="Chromosome"/>
</dbReference>
<sequence>MEFDVSEKHLSDFMRMTSYLYSRKKDAFDRGELKELLLGTHILSKYFTLRKFCIYCDEKIVGRFVLTFYSGDDTAYLGFVEGIEEEEVWNFLFERAEFYAKQSGCQRIIGPVDASFWIRYRLKIDFFEEEPYTGEPYHREYYLNRFLKNGYQIIQSYSSSFYGRVRENYQNVKLKKRYQQFNENGYKIVSPEADDINMILKDIYHAVSRLYRNFPVYKEVSLEDFCEYMKRYFKIINLNMVKIAYHEEKMVGFCIAIPDYGTAVYHVNKILNLCKVLYYKKFPKKYILLYMGVDKEHKGLGSALSYVIYEELKKIRCESIGALILEGKVTQGYAGDLIKKRYNYVLLGKDL</sequence>
<keyword evidence="2" id="KW-1185">Reference proteome</keyword>
<evidence type="ECO:0000313" key="1">
    <source>
        <dbReference type="EMBL" id="EFE28095.2"/>
    </source>
</evidence>
<dbReference type="PANTHER" id="PTHR41368">
    <property type="entry name" value="PROTEIN YGHO"/>
    <property type="match status" value="1"/>
</dbReference>
<evidence type="ECO:0008006" key="3">
    <source>
        <dbReference type="Google" id="ProtNLM"/>
    </source>
</evidence>
<dbReference type="PANTHER" id="PTHR41368:SF1">
    <property type="entry name" value="PROTEIN YGHO"/>
    <property type="match status" value="1"/>
</dbReference>
<dbReference type="SUPFAM" id="SSF55729">
    <property type="entry name" value="Acyl-CoA N-acyltransferases (Nat)"/>
    <property type="match status" value="1"/>
</dbReference>
<gene>
    <name evidence="1" type="ordered locus">HMPREF0389_00007</name>
</gene>
<evidence type="ECO:0000313" key="2">
    <source>
        <dbReference type="Proteomes" id="UP000007468"/>
    </source>
</evidence>
<dbReference type="HOGENOM" id="CLU_782541_0_0_9"/>
<protein>
    <recommendedName>
        <fullName evidence="3">N-acetyltransferase domain-containing protein</fullName>
    </recommendedName>
</protein>
<proteinExistence type="predicted"/>
<accession>D6GR04</accession>
<dbReference type="EMBL" id="CP002390">
    <property type="protein sequence ID" value="EFE28095.2"/>
    <property type="molecule type" value="Genomic_DNA"/>
</dbReference>
<dbReference type="InterPro" id="IPR016181">
    <property type="entry name" value="Acyl_CoA_acyltransferase"/>
</dbReference>
<dbReference type="eggNOG" id="COG0456">
    <property type="taxonomic scope" value="Bacteria"/>
</dbReference>
<dbReference type="InterPro" id="IPR039968">
    <property type="entry name" value="BcerS-like"/>
</dbReference>
<reference evidence="2" key="1">
    <citation type="submission" date="2010-12" db="EMBL/GenBank/DDBJ databases">
        <title>The genome sequence of Filifactor alocis strain ATCC 35896.</title>
        <authorList>
            <consortium name="The Broad Institute Genome Sequencing Platform"/>
            <person name="Ward D."/>
            <person name="Earl A."/>
            <person name="Feldgarden M."/>
            <person name="Young S.K."/>
            <person name="Gargeya S."/>
            <person name="Zeng Q."/>
            <person name="Alvarado L."/>
            <person name="Berlin A."/>
            <person name="Bochicchio J."/>
            <person name="Chapman S.B."/>
            <person name="Chen Z."/>
            <person name="Freedman E."/>
            <person name="Gellesch M."/>
            <person name="Goldberg J."/>
            <person name="Griggs A."/>
            <person name="Gujja S."/>
            <person name="Heilman E."/>
            <person name="Heiman D."/>
            <person name="Howarth C."/>
            <person name="Mehta T."/>
            <person name="Neiman D."/>
            <person name="Pearson M."/>
            <person name="Roberts A."/>
            <person name="Saif S."/>
            <person name="Shea T."/>
            <person name="Shenoy N."/>
            <person name="Sisk P."/>
            <person name="Stolte C."/>
            <person name="Sykes S."/>
            <person name="White J."/>
            <person name="Yandava C."/>
            <person name="Izard J."/>
            <person name="Blanton J.M."/>
            <person name="Baranova O.V."/>
            <person name="Tanner A.C."/>
            <person name="Dewhirst F.E."/>
            <person name="Haas B."/>
            <person name="Nusbaum C."/>
            <person name="Birren B."/>
        </authorList>
    </citation>
    <scope>NUCLEOTIDE SEQUENCE [LARGE SCALE GENOMIC DNA]</scope>
    <source>
        <strain evidence="2">ATCC 35896 / D40 B5</strain>
    </source>
</reference>